<keyword evidence="4" id="KW-0663">Pyridoxal phosphate</keyword>
<dbReference type="eggNOG" id="COG0079">
    <property type="taxonomic scope" value="Bacteria"/>
</dbReference>
<evidence type="ECO:0000256" key="4">
    <source>
        <dbReference type="ARBA" id="ARBA00022898"/>
    </source>
</evidence>
<dbReference type="PROSITE" id="PS51318">
    <property type="entry name" value="TAT"/>
    <property type="match status" value="1"/>
</dbReference>
<evidence type="ECO:0000259" key="7">
    <source>
        <dbReference type="Pfam" id="PF00155"/>
    </source>
</evidence>
<dbReference type="KEGG" id="trs:Terro_2443"/>
<accession>I3ZHH7</accession>
<dbReference type="PANTHER" id="PTHR43643">
    <property type="entry name" value="HISTIDINOL-PHOSPHATE AMINOTRANSFERASE 2"/>
    <property type="match status" value="1"/>
</dbReference>
<evidence type="ECO:0000256" key="1">
    <source>
        <dbReference type="ARBA" id="ARBA00007970"/>
    </source>
</evidence>
<sequence>MDLKNFASAQQYFSRRSFMRTAGIASAAVASMPAFAMQAAAPAAPQAGRRGGGMGDDMGGGRAPRDPNTVIISSNENPLGPAPVALEAISGAAKKGGRYDREYSAAMTKAISEQFQLKPGYVRIYPGSGGPLDLALYSNIGPDKALILGDPSYEQGFRAAQTCKAKYIQVPLDKKTYAYDVKAMLAAHPNPGAYYIVNPNNPTGTITPKSDIEWLVKNKPAGSVVIVDEAYHHFSTEDSVIDMVAADKDVIVLRTFSKIYGMAGVRAGFAFGRPDLLAKFETVTSNNRQIGSISLTSAAAAAASLNDPQLVPLRRKINKDTLDNTLEYLQKNNFAFIPGAQANMFMVDVKRPGAEVQRAMLGEKVAIGRVWSIYPTMVRVTVGTPEEMKKFQTAFTKVMNSPTAPVAAHLDINDIPHELYRA</sequence>
<dbReference type="STRING" id="926566.Terro_2077"/>
<keyword evidence="6" id="KW-0732">Signal</keyword>
<name>I3ZHH7_TERRK</name>
<evidence type="ECO:0000313" key="9">
    <source>
        <dbReference type="EMBL" id="AFL88695.1"/>
    </source>
</evidence>
<feature type="compositionally biased region" description="Gly residues" evidence="5">
    <location>
        <begin position="49"/>
        <end position="62"/>
    </location>
</feature>
<evidence type="ECO:0000313" key="10">
    <source>
        <dbReference type="Proteomes" id="UP000006056"/>
    </source>
</evidence>
<keyword evidence="10" id="KW-1185">Reference proteome</keyword>
<dbReference type="InterPro" id="IPR004839">
    <property type="entry name" value="Aminotransferase_I/II_large"/>
</dbReference>
<dbReference type="PANTHER" id="PTHR43643:SF3">
    <property type="entry name" value="HISTIDINOL-PHOSPHATE AMINOTRANSFERASE"/>
    <property type="match status" value="1"/>
</dbReference>
<evidence type="ECO:0000313" key="8">
    <source>
        <dbReference type="EMBL" id="AFL88352.1"/>
    </source>
</evidence>
<dbReference type="Proteomes" id="UP000006056">
    <property type="component" value="Chromosome"/>
</dbReference>
<dbReference type="GO" id="GO:0030170">
    <property type="term" value="F:pyridoxal phosphate binding"/>
    <property type="evidence" value="ECO:0007669"/>
    <property type="project" value="InterPro"/>
</dbReference>
<keyword evidence="3 9" id="KW-0808">Transferase</keyword>
<feature type="signal peptide" evidence="6">
    <location>
        <begin position="1"/>
        <end position="36"/>
    </location>
</feature>
<dbReference type="NCBIfam" id="NF006580">
    <property type="entry name" value="PRK09105.1"/>
    <property type="match status" value="1"/>
</dbReference>
<gene>
    <name evidence="8" type="ordered locus">Terro_2077</name>
    <name evidence="9" type="ordered locus">Terro_2443</name>
</gene>
<dbReference type="InterPro" id="IPR006311">
    <property type="entry name" value="TAT_signal"/>
</dbReference>
<feature type="domain" description="Aminotransferase class I/classII large" evidence="7">
    <location>
        <begin position="72"/>
        <end position="391"/>
    </location>
</feature>
<dbReference type="KEGG" id="trs:Terro_2077"/>
<dbReference type="InterPro" id="IPR015421">
    <property type="entry name" value="PyrdxlP-dep_Trfase_major"/>
</dbReference>
<organism evidence="9 10">
    <name type="scientific">Terriglobus roseus (strain DSM 18391 / NRRL B-41598 / KBS 63)</name>
    <dbReference type="NCBI Taxonomy" id="926566"/>
    <lineage>
        <taxon>Bacteria</taxon>
        <taxon>Pseudomonadati</taxon>
        <taxon>Acidobacteriota</taxon>
        <taxon>Terriglobia</taxon>
        <taxon>Terriglobales</taxon>
        <taxon>Acidobacteriaceae</taxon>
        <taxon>Terriglobus</taxon>
    </lineage>
</organism>
<dbReference type="EMBL" id="CP003379">
    <property type="protein sequence ID" value="AFL88352.1"/>
    <property type="molecule type" value="Genomic_DNA"/>
</dbReference>
<comment type="similarity">
    <text evidence="1">Belongs to the class-II pyridoxal-phosphate-dependent aminotransferase family. Histidinol-phosphate aminotransferase subfamily.</text>
</comment>
<dbReference type="RefSeq" id="WP_014785921.1">
    <property type="nucleotide sequence ID" value="NC_018014.1"/>
</dbReference>
<feature type="region of interest" description="Disordered" evidence="5">
    <location>
        <begin position="43"/>
        <end position="77"/>
    </location>
</feature>
<protein>
    <submittedName>
        <fullName evidence="9">PLP-dependent enzyme, histidinol-phosphate/aromatic aminotransferase or cobyric acid decarboxylase</fullName>
    </submittedName>
</protein>
<dbReference type="Gene3D" id="3.90.1150.10">
    <property type="entry name" value="Aspartate Aminotransferase, domain 1"/>
    <property type="match status" value="1"/>
</dbReference>
<evidence type="ECO:0000256" key="2">
    <source>
        <dbReference type="ARBA" id="ARBA00022576"/>
    </source>
</evidence>
<dbReference type="SUPFAM" id="SSF53383">
    <property type="entry name" value="PLP-dependent transferases"/>
    <property type="match status" value="1"/>
</dbReference>
<evidence type="ECO:0000256" key="3">
    <source>
        <dbReference type="ARBA" id="ARBA00022679"/>
    </source>
</evidence>
<reference evidence="9 10" key="1">
    <citation type="submission" date="2012-06" db="EMBL/GenBank/DDBJ databases">
        <title>Complete genome of Terriglobus roseus DSM 18391.</title>
        <authorList>
            <consortium name="US DOE Joint Genome Institute (JGI-PGF)"/>
            <person name="Lucas S."/>
            <person name="Copeland A."/>
            <person name="Lapidus A."/>
            <person name="Glavina del Rio T."/>
            <person name="Dalin E."/>
            <person name="Tice H."/>
            <person name="Bruce D."/>
            <person name="Goodwin L."/>
            <person name="Pitluck S."/>
            <person name="Peters L."/>
            <person name="Mikhailova N."/>
            <person name="Munk A.C.C."/>
            <person name="Kyrpides N."/>
            <person name="Mavromatis K."/>
            <person name="Ivanova N."/>
            <person name="Brettin T."/>
            <person name="Detter J.C."/>
            <person name="Han C."/>
            <person name="Larimer F."/>
            <person name="Land M."/>
            <person name="Hauser L."/>
            <person name="Markowitz V."/>
            <person name="Cheng J.-F."/>
            <person name="Hugenholtz P."/>
            <person name="Woyke T."/>
            <person name="Wu D."/>
            <person name="Brambilla E."/>
            <person name="Klenk H.-P."/>
            <person name="Eisen J.A."/>
        </authorList>
    </citation>
    <scope>NUCLEOTIDE SEQUENCE [LARGE SCALE GENOMIC DNA]</scope>
    <source>
        <strain evidence="9">DSM 18391</strain>
        <strain evidence="10">DSM 18391 / NRRL B-41598 / KBS 63</strain>
    </source>
</reference>
<keyword evidence="2 9" id="KW-0032">Aminotransferase</keyword>
<dbReference type="HOGENOM" id="CLU_017584_3_3_0"/>
<dbReference type="Pfam" id="PF00155">
    <property type="entry name" value="Aminotran_1_2"/>
    <property type="match status" value="1"/>
</dbReference>
<dbReference type="AlphaFoldDB" id="I3ZHH7"/>
<dbReference type="InterPro" id="IPR015422">
    <property type="entry name" value="PyrdxlP-dep_Trfase_small"/>
</dbReference>
<dbReference type="InterPro" id="IPR050106">
    <property type="entry name" value="HistidinolP_aminotransfase"/>
</dbReference>
<dbReference type="InterPro" id="IPR015424">
    <property type="entry name" value="PyrdxlP-dep_Trfase"/>
</dbReference>
<dbReference type="GO" id="GO:0008483">
    <property type="term" value="F:transaminase activity"/>
    <property type="evidence" value="ECO:0007669"/>
    <property type="project" value="UniProtKB-KW"/>
</dbReference>
<dbReference type="Gene3D" id="3.40.640.10">
    <property type="entry name" value="Type I PLP-dependent aspartate aminotransferase-like (Major domain)"/>
    <property type="match status" value="1"/>
</dbReference>
<evidence type="ECO:0000256" key="5">
    <source>
        <dbReference type="SAM" id="MobiDB-lite"/>
    </source>
</evidence>
<dbReference type="EMBL" id="CP003379">
    <property type="protein sequence ID" value="AFL88695.1"/>
    <property type="molecule type" value="Genomic_DNA"/>
</dbReference>
<feature type="chain" id="PRO_5007673857" evidence="6">
    <location>
        <begin position="37"/>
        <end position="422"/>
    </location>
</feature>
<proteinExistence type="inferred from homology"/>
<dbReference type="CDD" id="cd00609">
    <property type="entry name" value="AAT_like"/>
    <property type="match status" value="1"/>
</dbReference>
<dbReference type="OrthoDB" id="9813612at2"/>
<evidence type="ECO:0000256" key="6">
    <source>
        <dbReference type="SAM" id="SignalP"/>
    </source>
</evidence>